<dbReference type="STRING" id="29845.A0A1V6RFU8"/>
<evidence type="ECO:0000313" key="2">
    <source>
        <dbReference type="EMBL" id="OQE00496.1"/>
    </source>
</evidence>
<sequence length="164" mass="17901">MTQEDRQGSTLLKHVRGLFVDGGLSGEDDTWGEGNVVALAHNLGKVSGKLSVNFVVGALSFFLDDYNSALTESLKLDQELVTLSAVAAGSKYADILALPTRQAYRGIDLFIPKGSLDTDEVLAFIKEISSNGNINTIDVIMPIFPIYYVMDLDYIRLLLEPAMK</sequence>
<dbReference type="AlphaFoldDB" id="A0A1V6RFU8"/>
<evidence type="ECO:0000259" key="1">
    <source>
        <dbReference type="Pfam" id="PF16335"/>
    </source>
</evidence>
<gene>
    <name evidence="2" type="ORF">PENVUL_c051G04676</name>
</gene>
<proteinExistence type="predicted"/>
<organism evidence="2 3">
    <name type="scientific">Penicillium vulpinum</name>
    <dbReference type="NCBI Taxonomy" id="29845"/>
    <lineage>
        <taxon>Eukaryota</taxon>
        <taxon>Fungi</taxon>
        <taxon>Dikarya</taxon>
        <taxon>Ascomycota</taxon>
        <taxon>Pezizomycotina</taxon>
        <taxon>Eurotiomycetes</taxon>
        <taxon>Eurotiomycetidae</taxon>
        <taxon>Eurotiales</taxon>
        <taxon>Aspergillaceae</taxon>
        <taxon>Penicillium</taxon>
    </lineage>
</organism>
<accession>A0A1V6RFU8</accession>
<dbReference type="PANTHER" id="PTHR31987:SF14">
    <property type="entry name" value="PUTATIVE (AFU_ORTHOLOGUE AFUA_6G09910)-RELATED"/>
    <property type="match status" value="1"/>
</dbReference>
<dbReference type="Proteomes" id="UP000191518">
    <property type="component" value="Unassembled WGS sequence"/>
</dbReference>
<dbReference type="InterPro" id="IPR032514">
    <property type="entry name" value="GtaA_central"/>
</dbReference>
<reference evidence="3" key="1">
    <citation type="journal article" date="2017" name="Nat. Microbiol.">
        <title>Global analysis of biosynthetic gene clusters reveals vast potential of secondary metabolite production in Penicillium species.</title>
        <authorList>
            <person name="Nielsen J.C."/>
            <person name="Grijseels S."/>
            <person name="Prigent S."/>
            <person name="Ji B."/>
            <person name="Dainat J."/>
            <person name="Nielsen K.F."/>
            <person name="Frisvad J.C."/>
            <person name="Workman M."/>
            <person name="Nielsen J."/>
        </authorList>
    </citation>
    <scope>NUCLEOTIDE SEQUENCE [LARGE SCALE GENOMIC DNA]</scope>
    <source>
        <strain evidence="3">IBT 29486</strain>
    </source>
</reference>
<feature type="domain" description="Glutaminase A central" evidence="1">
    <location>
        <begin position="89"/>
        <end position="163"/>
    </location>
</feature>
<dbReference type="PANTHER" id="PTHR31987">
    <property type="entry name" value="GLUTAMINASE A-RELATED"/>
    <property type="match status" value="1"/>
</dbReference>
<comment type="caution">
    <text evidence="2">The sequence shown here is derived from an EMBL/GenBank/DDBJ whole genome shotgun (WGS) entry which is preliminary data.</text>
</comment>
<name>A0A1V6RFU8_9EURO</name>
<keyword evidence="3" id="KW-1185">Reference proteome</keyword>
<dbReference type="EMBL" id="MDYP01000051">
    <property type="protein sequence ID" value="OQE00496.1"/>
    <property type="molecule type" value="Genomic_DNA"/>
</dbReference>
<evidence type="ECO:0000313" key="3">
    <source>
        <dbReference type="Proteomes" id="UP000191518"/>
    </source>
</evidence>
<dbReference type="InterPro" id="IPR052743">
    <property type="entry name" value="Glutaminase_GtaA"/>
</dbReference>
<protein>
    <recommendedName>
        <fullName evidence="1">Glutaminase A central domain-containing protein</fullName>
    </recommendedName>
</protein>
<dbReference type="Pfam" id="PF16335">
    <property type="entry name" value="GtaA_6_Hairpin"/>
    <property type="match status" value="1"/>
</dbReference>